<dbReference type="SUPFAM" id="SSF52047">
    <property type="entry name" value="RNI-like"/>
    <property type="match status" value="1"/>
</dbReference>
<keyword evidence="2" id="KW-1185">Reference proteome</keyword>
<dbReference type="AlphaFoldDB" id="A0A9P7XKL2"/>
<comment type="caution">
    <text evidence="1">The sequence shown here is derived from an EMBL/GenBank/DDBJ whole genome shotgun (WGS) entry which is preliminary data.</text>
</comment>
<dbReference type="OrthoDB" id="2351717at2759"/>
<gene>
    <name evidence="1" type="ORF">KI688_007260</name>
</gene>
<dbReference type="Gene3D" id="3.80.10.10">
    <property type="entry name" value="Ribonuclease Inhibitor"/>
    <property type="match status" value="1"/>
</dbReference>
<evidence type="ECO:0008006" key="3">
    <source>
        <dbReference type="Google" id="ProtNLM"/>
    </source>
</evidence>
<organism evidence="1 2">
    <name type="scientific">Linnemannia hyalina</name>
    <dbReference type="NCBI Taxonomy" id="64524"/>
    <lineage>
        <taxon>Eukaryota</taxon>
        <taxon>Fungi</taxon>
        <taxon>Fungi incertae sedis</taxon>
        <taxon>Mucoromycota</taxon>
        <taxon>Mortierellomycotina</taxon>
        <taxon>Mortierellomycetes</taxon>
        <taxon>Mortierellales</taxon>
        <taxon>Mortierellaceae</taxon>
        <taxon>Linnemannia</taxon>
    </lineage>
</organism>
<protein>
    <recommendedName>
        <fullName evidence="3">F-box domain-containing protein</fullName>
    </recommendedName>
</protein>
<accession>A0A9P7XKL2</accession>
<reference evidence="1" key="1">
    <citation type="submission" date="2021-06" db="EMBL/GenBank/DDBJ databases">
        <title>Genome Sequence of Mortierella hyaline Strain SCG-10, a Cold-Adapted, Nitrate-Reducing Fungus Isolated from Soil in Minnesota, USA.</title>
        <authorList>
            <person name="Aldossari N."/>
        </authorList>
    </citation>
    <scope>NUCLEOTIDE SEQUENCE</scope>
    <source>
        <strain evidence="1">SCG-10</strain>
    </source>
</reference>
<dbReference type="Proteomes" id="UP000707451">
    <property type="component" value="Unassembled WGS sequence"/>
</dbReference>
<name>A0A9P7XKL2_9FUNG</name>
<proteinExistence type="predicted"/>
<evidence type="ECO:0000313" key="2">
    <source>
        <dbReference type="Proteomes" id="UP000707451"/>
    </source>
</evidence>
<evidence type="ECO:0000313" key="1">
    <source>
        <dbReference type="EMBL" id="KAG9061679.1"/>
    </source>
</evidence>
<dbReference type="EMBL" id="JAHRHY010000023">
    <property type="protein sequence ID" value="KAG9061679.1"/>
    <property type="molecule type" value="Genomic_DNA"/>
</dbReference>
<dbReference type="InterPro" id="IPR032675">
    <property type="entry name" value="LRR_dom_sf"/>
</dbReference>
<sequence>MSAALSRFIRIPELLTALVDFLGPQELARLMLTCRYVKAICEPVLYHHLDLTFHPGRTNLLLTPKAKGALMKNISSVHSLTFGRKELPYLFNALFVFYPPARTLSRGYSPLLQALSVQMTSLTRLEVCLRGRTLDGNPDPFPLPPTPNDPRGRLRRLFRIIDASPSLQELDVEGLPIISGIDFLEWQRTIGKLSELRSLYVSILIWSSKVSKRWLREWSNLLAVCPPSIREFEVYRVYFRSPGHEDDFDHYQRSWDDDHDDAGVMMTVAKKILPGRFDDLTRLDIHRDPNDESTTTTDLWQILEGCPNVDSLQLSGFRSGMGGFDLASVIMTGCPSLKRLMYDATSSPVDSNVPFRLMSIMQNDNQIEELVLDALSLNESFLPVARMGLQKHAESLRVIRLSNCFDNQPSRHIALILTECGSLEEFDVLPTEDYIESCIDLIDAVAIRPWACTKIRRLLLGVAIPVLPGYPSHVAPPVGIPFYKRSPPVHLTDTEAKHLGLLERLYQQIGALKELRVLDLRVCVATGPPPRLSSRKWNLGRDSFPALLNLENTDTGRPGYLSLLGGLTFLEELRGSVCLTTPECKVTVGFPEARWMNGNWPNLRVAGFFLKGDKPNKPFVWLTKQPRKAKLELTATGLAHS</sequence>